<feature type="domain" description="PAC" evidence="8">
    <location>
        <begin position="223"/>
        <end position="274"/>
    </location>
</feature>
<dbReference type="PROSITE" id="PS50113">
    <property type="entry name" value="PAC"/>
    <property type="match status" value="2"/>
</dbReference>
<dbReference type="EMBL" id="CP000383">
    <property type="protein sequence ID" value="ABG58344.1"/>
    <property type="molecule type" value="Genomic_DNA"/>
</dbReference>
<accession>A0A6N4SPS1</accession>
<dbReference type="InterPro" id="IPR003594">
    <property type="entry name" value="HATPase_dom"/>
</dbReference>
<dbReference type="Pfam" id="PF08447">
    <property type="entry name" value="PAS_3"/>
    <property type="match status" value="1"/>
</dbReference>
<dbReference type="SUPFAM" id="SSF55874">
    <property type="entry name" value="ATPase domain of HSP90 chaperone/DNA topoisomerase II/histidine kinase"/>
    <property type="match status" value="1"/>
</dbReference>
<evidence type="ECO:0000259" key="8">
    <source>
        <dbReference type="PROSITE" id="PS50113"/>
    </source>
</evidence>
<dbReference type="InterPro" id="IPR013767">
    <property type="entry name" value="PAS_fold"/>
</dbReference>
<comment type="catalytic activity">
    <reaction evidence="1">
        <text>ATP + protein L-histidine = ADP + protein N-phospho-L-histidine.</text>
        <dbReference type="EC" id="2.7.13.3"/>
    </reaction>
</comment>
<feature type="domain" description="Histidine kinase" evidence="6">
    <location>
        <begin position="442"/>
        <end position="666"/>
    </location>
</feature>
<feature type="domain" description="PAS" evidence="7">
    <location>
        <begin position="271"/>
        <end position="342"/>
    </location>
</feature>
<evidence type="ECO:0000256" key="5">
    <source>
        <dbReference type="ARBA" id="ARBA00022777"/>
    </source>
</evidence>
<dbReference type="InterPro" id="IPR036097">
    <property type="entry name" value="HisK_dim/P_sf"/>
</dbReference>
<keyword evidence="5 9" id="KW-0418">Kinase</keyword>
<protein>
    <recommendedName>
        <fullName evidence="2">histidine kinase</fullName>
        <ecNumber evidence="2">2.7.13.3</ecNumber>
    </recommendedName>
</protein>
<dbReference type="Gene3D" id="3.30.565.10">
    <property type="entry name" value="Histidine kinase-like ATPase, C-terminal domain"/>
    <property type="match status" value="1"/>
</dbReference>
<dbReference type="PRINTS" id="PR00344">
    <property type="entry name" value="BCTRLSENSOR"/>
</dbReference>
<keyword evidence="4 9" id="KW-0808">Transferase</keyword>
<gene>
    <name evidence="9" type="primary">rcsC</name>
    <name evidence="9" type="ordered locus">CHU_1067</name>
</gene>
<dbReference type="PROSITE" id="PS50109">
    <property type="entry name" value="HIS_KIN"/>
    <property type="match status" value="1"/>
</dbReference>
<keyword evidence="10" id="KW-1185">Reference proteome</keyword>
<dbReference type="EC" id="2.7.13.3" evidence="2"/>
<dbReference type="RefSeq" id="WP_011584459.1">
    <property type="nucleotide sequence ID" value="NC_008255.1"/>
</dbReference>
<reference evidence="9 10" key="1">
    <citation type="journal article" date="2007" name="Appl. Environ. Microbiol.">
        <title>Genome sequence of the cellulolytic gliding bacterium Cytophaga hutchinsonii.</title>
        <authorList>
            <person name="Xie G."/>
            <person name="Bruce D.C."/>
            <person name="Challacombe J.F."/>
            <person name="Chertkov O."/>
            <person name="Detter J.C."/>
            <person name="Gilna P."/>
            <person name="Han C.S."/>
            <person name="Lucas S."/>
            <person name="Misra M."/>
            <person name="Myers G.L."/>
            <person name="Richardson P."/>
            <person name="Tapia R."/>
            <person name="Thayer N."/>
            <person name="Thompson L.S."/>
            <person name="Brettin T.S."/>
            <person name="Henrissat B."/>
            <person name="Wilson D.B."/>
            <person name="McBride M.J."/>
        </authorList>
    </citation>
    <scope>NUCLEOTIDE SEQUENCE [LARGE SCALE GENOMIC DNA]</scope>
    <source>
        <strain evidence="10">ATCC 33406 / DSM 1761 / CIP 103989 / NBRC 15051 / NCIMB 9469 / D465</strain>
    </source>
</reference>
<evidence type="ECO:0000259" key="7">
    <source>
        <dbReference type="PROSITE" id="PS50112"/>
    </source>
</evidence>
<dbReference type="SMART" id="SM00387">
    <property type="entry name" value="HATPase_c"/>
    <property type="match status" value="1"/>
</dbReference>
<dbReference type="PANTHER" id="PTHR43304:SF1">
    <property type="entry name" value="PAC DOMAIN-CONTAINING PROTEIN"/>
    <property type="match status" value="1"/>
</dbReference>
<dbReference type="SUPFAM" id="SSF55785">
    <property type="entry name" value="PYP-like sensor domain (PAS domain)"/>
    <property type="match status" value="3"/>
</dbReference>
<sequence length="666" mass="75601">MSFTDNARIPSRFNLSNILSQMSTGMAIFHGPEYIVELANEAILRYWNLNQVDVLEKPAFDVLIRRGETKPDAHELQKIIDDVYHTGNRAVVNEAFAVLPVENAACDFYFNLTFDAVRDENGDINGIMCLMNDITESVQVRKKLEAAEKKKSLALDAGLIGTWDFNLLDNTVELDDRCRELFNMPPQEHISPLDFWKYINEKDHANVTAAVSASLDPLQRADYTLEYRVGSEEGKIRWIRNKGKGYFNGTIPYRFVGTAQDVTEEHRLKDEQEKLLRLVDNSVELMSLLGTNNINSYINKAGMELLGFDTMEQVLRTPISELHLKEDFEKVSANVITSLQDKGRWSGQMNVRNLKSGEVIPVYNNTVRIDDPATGEILAFGAVMRDMRQELAAQQSLLESERKYRQLTNELEERVDERTVELRNANYNLSRSNRYLEQFAYIASHDLQEPLRKIRIFSDLIIENSSDGELVEKYISKINVASERMSSLVKELLNYSRLSSLQHTFETVDLSAVLTHVLTDCELVIKEKNAVIQTCSLPVIYGVSSQLYQLFLNLLSNALKFSEIPPVVSITCSEVYGRDIIGGELIDPDIRYIHLIFKDNGIGVSTDLFEKIFIIFTRGTSDPKFTGTGIGLAVCKKVVENHRGYIDVESEVGKGTSFHVYLPLKQ</sequence>
<keyword evidence="3" id="KW-0597">Phosphoprotein</keyword>
<dbReference type="PROSITE" id="PS50112">
    <property type="entry name" value="PAS"/>
    <property type="match status" value="1"/>
</dbReference>
<evidence type="ECO:0000256" key="4">
    <source>
        <dbReference type="ARBA" id="ARBA00022679"/>
    </source>
</evidence>
<evidence type="ECO:0000313" key="9">
    <source>
        <dbReference type="EMBL" id="ABG58344.1"/>
    </source>
</evidence>
<dbReference type="GO" id="GO:0000155">
    <property type="term" value="F:phosphorelay sensor kinase activity"/>
    <property type="evidence" value="ECO:0007669"/>
    <property type="project" value="InterPro"/>
</dbReference>
<evidence type="ECO:0000256" key="2">
    <source>
        <dbReference type="ARBA" id="ARBA00012438"/>
    </source>
</evidence>
<dbReference type="Pfam" id="PF13426">
    <property type="entry name" value="PAS_9"/>
    <property type="match status" value="1"/>
</dbReference>
<dbReference type="KEGG" id="chu:CHU_1067"/>
<evidence type="ECO:0000256" key="1">
    <source>
        <dbReference type="ARBA" id="ARBA00000085"/>
    </source>
</evidence>
<dbReference type="Pfam" id="PF02518">
    <property type="entry name" value="HATPase_c"/>
    <property type="match status" value="1"/>
</dbReference>
<name>A0A6N4SPS1_CYTH3</name>
<dbReference type="Gene3D" id="1.10.287.130">
    <property type="match status" value="1"/>
</dbReference>
<dbReference type="InterPro" id="IPR004358">
    <property type="entry name" value="Sig_transdc_His_kin-like_C"/>
</dbReference>
<dbReference type="InterPro" id="IPR013655">
    <property type="entry name" value="PAS_fold_3"/>
</dbReference>
<dbReference type="GO" id="GO:0006355">
    <property type="term" value="P:regulation of DNA-templated transcription"/>
    <property type="evidence" value="ECO:0007669"/>
    <property type="project" value="InterPro"/>
</dbReference>
<dbReference type="Gene3D" id="3.30.450.20">
    <property type="entry name" value="PAS domain"/>
    <property type="match status" value="3"/>
</dbReference>
<evidence type="ECO:0000256" key="3">
    <source>
        <dbReference type="ARBA" id="ARBA00022553"/>
    </source>
</evidence>
<evidence type="ECO:0000259" key="6">
    <source>
        <dbReference type="PROSITE" id="PS50109"/>
    </source>
</evidence>
<feature type="domain" description="PAC" evidence="8">
    <location>
        <begin position="92"/>
        <end position="146"/>
    </location>
</feature>
<dbReference type="InterPro" id="IPR052162">
    <property type="entry name" value="Sensor_kinase/Photoreceptor"/>
</dbReference>
<dbReference type="InterPro" id="IPR005467">
    <property type="entry name" value="His_kinase_dom"/>
</dbReference>
<dbReference type="SMART" id="SM00091">
    <property type="entry name" value="PAS"/>
    <property type="match status" value="3"/>
</dbReference>
<organism evidence="9 10">
    <name type="scientific">Cytophaga hutchinsonii (strain ATCC 33406 / DSM 1761 / CIP 103989 / NBRC 15051 / NCIMB 9469 / D465)</name>
    <dbReference type="NCBI Taxonomy" id="269798"/>
    <lineage>
        <taxon>Bacteria</taxon>
        <taxon>Pseudomonadati</taxon>
        <taxon>Bacteroidota</taxon>
        <taxon>Cytophagia</taxon>
        <taxon>Cytophagales</taxon>
        <taxon>Cytophagaceae</taxon>
        <taxon>Cytophaga</taxon>
    </lineage>
</organism>
<dbReference type="InterPro" id="IPR000014">
    <property type="entry name" value="PAS"/>
</dbReference>
<dbReference type="SUPFAM" id="SSF47384">
    <property type="entry name" value="Homodimeric domain of signal transducing histidine kinase"/>
    <property type="match status" value="1"/>
</dbReference>
<dbReference type="Proteomes" id="UP000001822">
    <property type="component" value="Chromosome"/>
</dbReference>
<dbReference type="InterPro" id="IPR036890">
    <property type="entry name" value="HATPase_C_sf"/>
</dbReference>
<proteinExistence type="predicted"/>
<dbReference type="CDD" id="cd00082">
    <property type="entry name" value="HisKA"/>
    <property type="match status" value="1"/>
</dbReference>
<dbReference type="Pfam" id="PF00989">
    <property type="entry name" value="PAS"/>
    <property type="match status" value="1"/>
</dbReference>
<dbReference type="Pfam" id="PF00512">
    <property type="entry name" value="HisKA"/>
    <property type="match status" value="1"/>
</dbReference>
<dbReference type="AlphaFoldDB" id="A0A6N4SPS1"/>
<dbReference type="NCBIfam" id="TIGR00229">
    <property type="entry name" value="sensory_box"/>
    <property type="match status" value="1"/>
</dbReference>
<evidence type="ECO:0000313" key="10">
    <source>
        <dbReference type="Proteomes" id="UP000001822"/>
    </source>
</evidence>
<dbReference type="SMART" id="SM00388">
    <property type="entry name" value="HisKA"/>
    <property type="match status" value="1"/>
</dbReference>
<dbReference type="InterPro" id="IPR003661">
    <property type="entry name" value="HisK_dim/P_dom"/>
</dbReference>
<dbReference type="InterPro" id="IPR035965">
    <property type="entry name" value="PAS-like_dom_sf"/>
</dbReference>
<dbReference type="InterPro" id="IPR000700">
    <property type="entry name" value="PAS-assoc_C"/>
</dbReference>
<dbReference type="PANTHER" id="PTHR43304">
    <property type="entry name" value="PHYTOCHROME-LIKE PROTEIN CPH1"/>
    <property type="match status" value="1"/>
</dbReference>